<organism evidence="1 2">
    <name type="scientific">Roseateles hydrophilus</name>
    <dbReference type="NCBI Taxonomy" id="2975054"/>
    <lineage>
        <taxon>Bacteria</taxon>
        <taxon>Pseudomonadati</taxon>
        <taxon>Pseudomonadota</taxon>
        <taxon>Betaproteobacteria</taxon>
        <taxon>Burkholderiales</taxon>
        <taxon>Sphaerotilaceae</taxon>
        <taxon>Roseateles</taxon>
    </lineage>
</organism>
<reference evidence="1" key="1">
    <citation type="submission" date="2022-08" db="EMBL/GenBank/DDBJ databases">
        <title>Genome sequencing of Pelomonas sp. UHG3.</title>
        <authorList>
            <person name="So Y."/>
        </authorList>
    </citation>
    <scope>NUCLEOTIDE SEQUENCE</scope>
    <source>
        <strain evidence="1">UHG3</strain>
    </source>
</reference>
<name>A0ACC6CCW1_9BURK</name>
<sequence length="332" mass="35985">MPPARTSLFAAPPAHPSQSGRRRMVTALALAPLAACQAPRPPLRVGSIVFPGYEFLFLARELELLDPRELRPIEMSSSVDVLRALAVGQLEAAQLTLDETVSARAEGLALSLLAVLDVSAGADVVMARPAIRRPEDLRGRRIGVEQGATGAVLLGAMLHAHGLRVDEVIKVPVSLNSSADVFEREHLDAVVTAEPWATQLAERGAHRLYDSRATPGLIVDVLAMRPDVLQQRPDSTRTLVAALFRARELHQRAPAVTAPLMAPRLQVRPAEVAKVFDGLELPNVTRNHELLKPGGVVQQGAERLQTFMVEQRLLRRAAPLADLIDTRFLPAA</sequence>
<keyword evidence="2" id="KW-1185">Reference proteome</keyword>
<dbReference type="EMBL" id="JAPPUY010000003">
    <property type="protein sequence ID" value="MCY4746266.1"/>
    <property type="molecule type" value="Genomic_DNA"/>
</dbReference>
<dbReference type="Proteomes" id="UP001076464">
    <property type="component" value="Unassembled WGS sequence"/>
</dbReference>
<comment type="caution">
    <text evidence="1">The sequence shown here is derived from an EMBL/GenBank/DDBJ whole genome shotgun (WGS) entry which is preliminary data.</text>
</comment>
<gene>
    <name evidence="1" type="ORF">NYO99_14860</name>
</gene>
<protein>
    <submittedName>
        <fullName evidence="1">ABC transporter substrate-binding protein</fullName>
    </submittedName>
</protein>
<accession>A0ACC6CCW1</accession>
<evidence type="ECO:0000313" key="1">
    <source>
        <dbReference type="EMBL" id="MCY4746266.1"/>
    </source>
</evidence>
<proteinExistence type="predicted"/>
<evidence type="ECO:0000313" key="2">
    <source>
        <dbReference type="Proteomes" id="UP001076464"/>
    </source>
</evidence>